<evidence type="ECO:0000313" key="1">
    <source>
        <dbReference type="EMBL" id="MBO1901045.1"/>
    </source>
</evidence>
<dbReference type="EMBL" id="JAGDYM010000004">
    <property type="protein sequence ID" value="MBO1901045.1"/>
    <property type="molecule type" value="Genomic_DNA"/>
</dbReference>
<comment type="caution">
    <text evidence="1">The sequence shown here is derived from an EMBL/GenBank/DDBJ whole genome shotgun (WGS) entry which is preliminary data.</text>
</comment>
<dbReference type="PANTHER" id="PTHR34389:SF2">
    <property type="entry name" value="L-RHAMNOSE MUTAROTASE"/>
    <property type="match status" value="1"/>
</dbReference>
<dbReference type="GO" id="GO:0019301">
    <property type="term" value="P:rhamnose catabolic process"/>
    <property type="evidence" value="ECO:0007669"/>
    <property type="project" value="TreeGrafter"/>
</dbReference>
<dbReference type="Proteomes" id="UP000664382">
    <property type="component" value="Unassembled WGS sequence"/>
</dbReference>
<dbReference type="AlphaFoldDB" id="A0A939SB21"/>
<dbReference type="SUPFAM" id="SSF54909">
    <property type="entry name" value="Dimeric alpha+beta barrel"/>
    <property type="match status" value="1"/>
</dbReference>
<gene>
    <name evidence="1" type="ORF">J4H92_03660</name>
</gene>
<sequence length="125" mass="14103">MRVCFQLQVRPDRLDEYVRRHAAVPPEMLQAIVDAGRRDYSLFLRDDGLLIGTYETDDDEAARRALAEDPRTRAWEAEMADFFVALDGRPDQGAPRLREVFNLEEQAAAAGLAESREPAETGRPA</sequence>
<accession>A0A939SB21</accession>
<reference evidence="1" key="1">
    <citation type="submission" date="2021-03" db="EMBL/GenBank/DDBJ databases">
        <title>Leucobacter chromiisoli sp. nov., isolated from chromium-containing soil of chemical plant.</title>
        <authorList>
            <person name="Xu Z."/>
        </authorList>
    </citation>
    <scope>NUCLEOTIDE SEQUENCE</scope>
    <source>
        <strain evidence="1">S27</strain>
    </source>
</reference>
<dbReference type="Pfam" id="PF05336">
    <property type="entry name" value="rhaM"/>
    <property type="match status" value="1"/>
</dbReference>
<dbReference type="RefSeq" id="WP_208096124.1">
    <property type="nucleotide sequence ID" value="NZ_JAGDYM010000004.1"/>
</dbReference>
<proteinExistence type="predicted"/>
<dbReference type="InterPro" id="IPR008000">
    <property type="entry name" value="Rham/fucose_mutarotase"/>
</dbReference>
<name>A0A939SB21_9MICO</name>
<evidence type="ECO:0000313" key="2">
    <source>
        <dbReference type="Proteomes" id="UP000664382"/>
    </source>
</evidence>
<keyword evidence="2" id="KW-1185">Reference proteome</keyword>
<protein>
    <submittedName>
        <fullName evidence="1">L-rhamnose mutarotase</fullName>
    </submittedName>
</protein>
<dbReference type="GO" id="GO:0016857">
    <property type="term" value="F:racemase and epimerase activity, acting on carbohydrates and derivatives"/>
    <property type="evidence" value="ECO:0007669"/>
    <property type="project" value="InterPro"/>
</dbReference>
<dbReference type="InterPro" id="IPR011008">
    <property type="entry name" value="Dimeric_a/b-barrel"/>
</dbReference>
<dbReference type="Gene3D" id="3.30.70.100">
    <property type="match status" value="1"/>
</dbReference>
<dbReference type="PANTHER" id="PTHR34389">
    <property type="entry name" value="L-RHAMNOSE MUTAROTASE"/>
    <property type="match status" value="1"/>
</dbReference>
<organism evidence="1 2">
    <name type="scientific">Leucobacter weissii</name>
    <dbReference type="NCBI Taxonomy" id="1983706"/>
    <lineage>
        <taxon>Bacteria</taxon>
        <taxon>Bacillati</taxon>
        <taxon>Actinomycetota</taxon>
        <taxon>Actinomycetes</taxon>
        <taxon>Micrococcales</taxon>
        <taxon>Microbacteriaceae</taxon>
        <taxon>Leucobacter</taxon>
    </lineage>
</organism>